<dbReference type="SUPFAM" id="SSF50685">
    <property type="entry name" value="Barwin-like endoglucanases"/>
    <property type="match status" value="1"/>
</dbReference>
<dbReference type="GO" id="GO:0009253">
    <property type="term" value="P:peptidoglycan catabolic process"/>
    <property type="evidence" value="ECO:0007669"/>
    <property type="project" value="TreeGrafter"/>
</dbReference>
<accession>A0A7V3PUJ1</accession>
<organism evidence="2">
    <name type="scientific">candidate division WOR-3 bacterium</name>
    <dbReference type="NCBI Taxonomy" id="2052148"/>
    <lineage>
        <taxon>Bacteria</taxon>
        <taxon>Bacteria division WOR-3</taxon>
    </lineage>
</organism>
<dbReference type="InterPro" id="IPR036908">
    <property type="entry name" value="RlpA-like_sf"/>
</dbReference>
<gene>
    <name evidence="2" type="ORF">ENX16_06385</name>
</gene>
<feature type="domain" description="3D" evidence="1">
    <location>
        <begin position="136"/>
        <end position="195"/>
    </location>
</feature>
<dbReference type="GO" id="GO:0008933">
    <property type="term" value="F:peptidoglycan lytic transglycosylase activity"/>
    <property type="evidence" value="ECO:0007669"/>
    <property type="project" value="TreeGrafter"/>
</dbReference>
<dbReference type="PANTHER" id="PTHR30124:SF0">
    <property type="entry name" value="MEMBRANE-BOUND LYTIC MUREIN TRANSGLYCOSYLASE A"/>
    <property type="match status" value="1"/>
</dbReference>
<dbReference type="AlphaFoldDB" id="A0A7V3PUJ1"/>
<sequence>MSRWLFVSVFLFSGCLGPQVNTSPVSPVRRLPPAWLFAGTDSNLPVRAARYLGKFKITYYWVVDEADYPKTRATPLYTVDGKLIGRFSQSFVKDFKTESAARLRDGRCISYLKKQNRVQVVERFLGHGGHTLTELKSIAVDPNIIPLGSKVYIPQFEGVNIKGKELNGVFYADDVGSAVKGNHIDVFLGDKDYMNILSSAGVKSSGVVDVYLLE</sequence>
<name>A0A7V3PUJ1_UNCW3</name>
<dbReference type="InterPro" id="IPR026044">
    <property type="entry name" value="MltA"/>
</dbReference>
<comment type="caution">
    <text evidence="2">The sequence shown here is derived from an EMBL/GenBank/DDBJ whole genome shotgun (WGS) entry which is preliminary data.</text>
</comment>
<dbReference type="GO" id="GO:0004553">
    <property type="term" value="F:hydrolase activity, hydrolyzing O-glycosyl compounds"/>
    <property type="evidence" value="ECO:0007669"/>
    <property type="project" value="InterPro"/>
</dbReference>
<dbReference type="CDD" id="cd22785">
    <property type="entry name" value="DPBB_MltA-like"/>
    <property type="match status" value="1"/>
</dbReference>
<evidence type="ECO:0000259" key="1">
    <source>
        <dbReference type="Pfam" id="PF06725"/>
    </source>
</evidence>
<dbReference type="Pfam" id="PF06725">
    <property type="entry name" value="3D"/>
    <property type="match status" value="1"/>
</dbReference>
<dbReference type="PROSITE" id="PS51257">
    <property type="entry name" value="PROKAR_LIPOPROTEIN"/>
    <property type="match status" value="1"/>
</dbReference>
<dbReference type="GO" id="GO:0019867">
    <property type="term" value="C:outer membrane"/>
    <property type="evidence" value="ECO:0007669"/>
    <property type="project" value="InterPro"/>
</dbReference>
<dbReference type="GO" id="GO:0009254">
    <property type="term" value="P:peptidoglycan turnover"/>
    <property type="evidence" value="ECO:0007669"/>
    <property type="project" value="InterPro"/>
</dbReference>
<protein>
    <recommendedName>
        <fullName evidence="1">3D domain-containing protein</fullName>
    </recommendedName>
</protein>
<evidence type="ECO:0000313" key="2">
    <source>
        <dbReference type="EMBL" id="HGD13688.1"/>
    </source>
</evidence>
<proteinExistence type="predicted"/>
<dbReference type="PANTHER" id="PTHR30124">
    <property type="entry name" value="MEMBRANE-BOUND LYTIC MUREIN TRANSGLYCOSYLASE A"/>
    <property type="match status" value="1"/>
</dbReference>
<dbReference type="InterPro" id="IPR010611">
    <property type="entry name" value="3D_dom"/>
</dbReference>
<dbReference type="EMBL" id="DTMZ01000153">
    <property type="protein sequence ID" value="HGD13688.1"/>
    <property type="molecule type" value="Genomic_DNA"/>
</dbReference>
<reference evidence="2" key="1">
    <citation type="journal article" date="2020" name="mSystems">
        <title>Genome- and Community-Level Interaction Insights into Carbon Utilization and Element Cycling Functions of Hydrothermarchaeota in Hydrothermal Sediment.</title>
        <authorList>
            <person name="Zhou Z."/>
            <person name="Liu Y."/>
            <person name="Xu W."/>
            <person name="Pan J."/>
            <person name="Luo Z.H."/>
            <person name="Li M."/>
        </authorList>
    </citation>
    <scope>NUCLEOTIDE SEQUENCE [LARGE SCALE GENOMIC DNA]</scope>
    <source>
        <strain evidence="2">SpSt-914</strain>
    </source>
</reference>
<dbReference type="Gene3D" id="2.40.40.10">
    <property type="entry name" value="RlpA-like domain"/>
    <property type="match status" value="1"/>
</dbReference>